<dbReference type="Proteomes" id="UP000288058">
    <property type="component" value="Unassembled WGS sequence"/>
</dbReference>
<dbReference type="InterPro" id="IPR054452">
    <property type="entry name" value="mSLOG_dom"/>
</dbReference>
<dbReference type="Pfam" id="PF14216">
    <property type="entry name" value="DUF4326"/>
    <property type="match status" value="1"/>
</dbReference>
<proteinExistence type="predicted"/>
<feature type="domain" description="DUF4326" evidence="1">
    <location>
        <begin position="117"/>
        <end position="195"/>
    </location>
</feature>
<accession>A0A432YY91</accession>
<dbReference type="AlphaFoldDB" id="A0A432YY91"/>
<comment type="caution">
    <text evidence="3">The sequence shown here is derived from an EMBL/GenBank/DDBJ whole genome shotgun (WGS) entry which is preliminary data.</text>
</comment>
<evidence type="ECO:0000313" key="3">
    <source>
        <dbReference type="EMBL" id="RUO68350.1"/>
    </source>
</evidence>
<dbReference type="Pfam" id="PF22565">
    <property type="entry name" value="mSLOG"/>
    <property type="match status" value="1"/>
</dbReference>
<feature type="domain" description="Minimal SLOG" evidence="2">
    <location>
        <begin position="8"/>
        <end position="115"/>
    </location>
</feature>
<evidence type="ECO:0000259" key="1">
    <source>
        <dbReference type="Pfam" id="PF14216"/>
    </source>
</evidence>
<sequence length="203" mass="23200">MTKKTEVPKVLVAYPDDFKRPVFFERTLNKVLSGLEDYQIQSLNDVHLFTEELFGDRVTKIEGIDESAHSKLSELTANADYAVIFWNGYEFNYLVHQALSLPIQSRIIPISTTKVRNKDAGEQYDVYIGRRSPWGNPFAIGDDGMDRKDVIEKYKKYFQSEILSDPSKKKALRSLKGKRLGCHCKPMACHGDVIADYLNSLDD</sequence>
<organism evidence="3 4">
    <name type="scientific">Idiomarina ramblicola</name>
    <dbReference type="NCBI Taxonomy" id="263724"/>
    <lineage>
        <taxon>Bacteria</taxon>
        <taxon>Pseudomonadati</taxon>
        <taxon>Pseudomonadota</taxon>
        <taxon>Gammaproteobacteria</taxon>
        <taxon>Alteromonadales</taxon>
        <taxon>Idiomarinaceae</taxon>
        <taxon>Idiomarina</taxon>
    </lineage>
</organism>
<evidence type="ECO:0000259" key="2">
    <source>
        <dbReference type="Pfam" id="PF22565"/>
    </source>
</evidence>
<evidence type="ECO:0000313" key="4">
    <source>
        <dbReference type="Proteomes" id="UP000288058"/>
    </source>
</evidence>
<dbReference type="InterPro" id="IPR025475">
    <property type="entry name" value="DUF4326"/>
</dbReference>
<dbReference type="RefSeq" id="WP_126782353.1">
    <property type="nucleotide sequence ID" value="NZ_PIQC01000006.1"/>
</dbReference>
<keyword evidence="4" id="KW-1185">Reference proteome</keyword>
<protein>
    <recommendedName>
        <fullName evidence="5">DUF4326 domain-containing protein</fullName>
    </recommendedName>
</protein>
<dbReference type="OrthoDB" id="572639at2"/>
<dbReference type="EMBL" id="PIQC01000006">
    <property type="protein sequence ID" value="RUO68350.1"/>
    <property type="molecule type" value="Genomic_DNA"/>
</dbReference>
<evidence type="ECO:0008006" key="5">
    <source>
        <dbReference type="Google" id="ProtNLM"/>
    </source>
</evidence>
<reference evidence="4" key="1">
    <citation type="journal article" date="2018" name="Front. Microbiol.">
        <title>Genome-Based Analysis Reveals the Taxonomy and Diversity of the Family Idiomarinaceae.</title>
        <authorList>
            <person name="Liu Y."/>
            <person name="Lai Q."/>
            <person name="Shao Z."/>
        </authorList>
    </citation>
    <scope>NUCLEOTIDE SEQUENCE [LARGE SCALE GENOMIC DNA]</scope>
    <source>
        <strain evidence="4">R22</strain>
    </source>
</reference>
<name>A0A432YY91_9GAMM</name>
<gene>
    <name evidence="3" type="ORF">CWI78_09020</name>
</gene>